<comment type="similarity">
    <text evidence="2">Belongs to the ustYa family.</text>
</comment>
<dbReference type="KEGG" id="mrr:Moror_7931"/>
<dbReference type="Pfam" id="PF11807">
    <property type="entry name" value="UstYa"/>
    <property type="match status" value="1"/>
</dbReference>
<proteinExistence type="inferred from homology"/>
<comment type="caution">
    <text evidence="4">The sequence shown here is derived from an EMBL/GenBank/DDBJ whole genome shotgun (WGS) entry which is preliminary data.</text>
</comment>
<evidence type="ECO:0000313" key="5">
    <source>
        <dbReference type="Proteomes" id="UP000017559"/>
    </source>
</evidence>
<dbReference type="PANTHER" id="PTHR33365">
    <property type="entry name" value="YALI0B05434P"/>
    <property type="match status" value="1"/>
</dbReference>
<dbReference type="HOGENOM" id="CLU_042941_2_0_1"/>
<keyword evidence="3" id="KW-1133">Transmembrane helix</keyword>
<evidence type="ECO:0000256" key="2">
    <source>
        <dbReference type="ARBA" id="ARBA00035112"/>
    </source>
</evidence>
<evidence type="ECO:0000313" key="4">
    <source>
        <dbReference type="EMBL" id="ESK90001.1"/>
    </source>
</evidence>
<evidence type="ECO:0000256" key="1">
    <source>
        <dbReference type="ARBA" id="ARBA00004685"/>
    </source>
</evidence>
<organism evidence="4 5">
    <name type="scientific">Moniliophthora roreri (strain MCA 2997)</name>
    <name type="common">Cocoa frosty pod rot fungus</name>
    <name type="synonym">Crinipellis roreri</name>
    <dbReference type="NCBI Taxonomy" id="1381753"/>
    <lineage>
        <taxon>Eukaryota</taxon>
        <taxon>Fungi</taxon>
        <taxon>Dikarya</taxon>
        <taxon>Basidiomycota</taxon>
        <taxon>Agaricomycotina</taxon>
        <taxon>Agaricomycetes</taxon>
        <taxon>Agaricomycetidae</taxon>
        <taxon>Agaricales</taxon>
        <taxon>Marasmiineae</taxon>
        <taxon>Marasmiaceae</taxon>
        <taxon>Moniliophthora</taxon>
    </lineage>
</organism>
<accession>V2XB15</accession>
<gene>
    <name evidence="4" type="ORF">Moror_7931</name>
</gene>
<evidence type="ECO:0008006" key="6">
    <source>
        <dbReference type="Google" id="ProtNLM"/>
    </source>
</evidence>
<feature type="transmembrane region" description="Helical" evidence="3">
    <location>
        <begin position="40"/>
        <end position="58"/>
    </location>
</feature>
<reference evidence="4 5" key="1">
    <citation type="journal article" date="2014" name="BMC Genomics">
        <title>Genome and secretome analysis of the hemibiotrophic fungal pathogen, Moniliophthora roreri, which causes frosty pod rot disease of cacao: mechanisms of the biotrophic and necrotrophic phases.</title>
        <authorList>
            <person name="Meinhardt L.W."/>
            <person name="Costa G.G.L."/>
            <person name="Thomazella D.P.T."/>
            <person name="Teixeira P.J.P.L."/>
            <person name="Carazzolle M.F."/>
            <person name="Schuster S.C."/>
            <person name="Carlson J.E."/>
            <person name="Guiltinan M.J."/>
            <person name="Mieczkowski P."/>
            <person name="Farmer A."/>
            <person name="Ramaraj T."/>
            <person name="Crozier J."/>
            <person name="Davis R.E."/>
            <person name="Shao J."/>
            <person name="Melnick R.L."/>
            <person name="Pereira G.A.G."/>
            <person name="Bailey B.A."/>
        </authorList>
    </citation>
    <scope>NUCLEOTIDE SEQUENCE [LARGE SCALE GENOMIC DNA]</scope>
    <source>
        <strain evidence="4 5">MCA 2997</strain>
    </source>
</reference>
<keyword evidence="3" id="KW-0472">Membrane</keyword>
<dbReference type="AlphaFoldDB" id="V2XB15"/>
<dbReference type="Proteomes" id="UP000017559">
    <property type="component" value="Unassembled WGS sequence"/>
</dbReference>
<dbReference type="OrthoDB" id="3687641at2759"/>
<keyword evidence="5" id="KW-1185">Reference proteome</keyword>
<comment type="pathway">
    <text evidence="1">Mycotoxin biosynthesis.</text>
</comment>
<protein>
    <recommendedName>
        <fullName evidence="6">Tat pathway signal sequence</fullName>
    </recommendedName>
</protein>
<keyword evidence="3" id="KW-0812">Transmembrane</keyword>
<sequence length="257" mass="29744">MAPSQEAYKSEDYAPLLQNEPDVDLEPRIPRDRYSRIKDIVIVIQFIVIASTLLLVSTTSKYKSDPLLYSPVNHLLEEKVITFHSGVGNDTTKYMGEPSPELDKAWDDLYGFGINKISKHDADQLPVKTVRIPSDPDHYVVALDVYHQLHCLNLIRKAFHSDYYHKLHAGHVVHPRLSEEEHITHCIEHLRQSIICASDVSTIVWHWNSEKNMTIGRSGVPHTCKNFDKISEWANQPENRFYWRDFDLYVRPPGDDE</sequence>
<dbReference type="PANTHER" id="PTHR33365:SF4">
    <property type="entry name" value="CYCLOCHLOROTINE BIOSYNTHESIS PROTEIN O"/>
    <property type="match status" value="1"/>
</dbReference>
<dbReference type="GO" id="GO:0043386">
    <property type="term" value="P:mycotoxin biosynthetic process"/>
    <property type="evidence" value="ECO:0007669"/>
    <property type="project" value="InterPro"/>
</dbReference>
<evidence type="ECO:0000256" key="3">
    <source>
        <dbReference type="SAM" id="Phobius"/>
    </source>
</evidence>
<name>V2XB15_MONRO</name>
<dbReference type="InterPro" id="IPR021765">
    <property type="entry name" value="UstYa-like"/>
</dbReference>
<dbReference type="EMBL" id="AWSO01000491">
    <property type="protein sequence ID" value="ESK90001.1"/>
    <property type="molecule type" value="Genomic_DNA"/>
</dbReference>
<dbReference type="STRING" id="1381753.V2XB15"/>